<feature type="transmembrane region" description="Helical" evidence="6">
    <location>
        <begin position="284"/>
        <end position="309"/>
    </location>
</feature>
<evidence type="ECO:0000256" key="6">
    <source>
        <dbReference type="SAM" id="Phobius"/>
    </source>
</evidence>
<evidence type="ECO:0000256" key="5">
    <source>
        <dbReference type="ARBA" id="ARBA00023136"/>
    </source>
</evidence>
<evidence type="ECO:0000256" key="3">
    <source>
        <dbReference type="ARBA" id="ARBA00022692"/>
    </source>
</evidence>
<dbReference type="PANTHER" id="PTHR11706">
    <property type="entry name" value="SOLUTE CARRIER PROTEIN FAMILY 11 MEMBER"/>
    <property type="match status" value="1"/>
</dbReference>
<sequence>MSPFTEKRKFTPWMRLLLAVMAFGPGLMVMLADTDAGSIVTAAQSGATWGYKLLLPQIILIPVLYVVQEITIRLGIGTGQGHGELIRKHFGLPLALVSVLTLFVASLGALVTEFAGIAGVGGDIFGIPKWLTVGLTTALLVAIGLTGSYARFERIGLAVGLLEVLFIPAAYLAHPRLHVVLQGMANIPVQNPNYLFLLAANIGAVIMPWMVFYQQGAVVDKHLKRTQLRSARVDTLMGSIFTQLIMIAVMIAAAATVGRFHGSAPLTTIGQIVSRIAPVLGHGAIWLLSLAFLGASFLASLVVSVAGAWGIGEAFHWNHSLNSRVKDAKWFYTIYTSAHVGGALLVLFAVNLVRLTLDVEVMNAILLPIVLGFLLALEAKALPVELRMKGIYKYLVWSVSAIIMLFGLYIAVAAFR</sequence>
<keyword evidence="8" id="KW-1185">Reference proteome</keyword>
<dbReference type="AlphaFoldDB" id="A0A0N8PNS6"/>
<evidence type="ECO:0000256" key="4">
    <source>
        <dbReference type="ARBA" id="ARBA00022989"/>
    </source>
</evidence>
<feature type="transmembrane region" description="Helical" evidence="6">
    <location>
        <begin position="130"/>
        <end position="148"/>
    </location>
</feature>
<feature type="transmembrane region" description="Helical" evidence="6">
    <location>
        <begin position="90"/>
        <end position="110"/>
    </location>
</feature>
<feature type="transmembrane region" description="Helical" evidence="6">
    <location>
        <begin position="58"/>
        <end position="78"/>
    </location>
</feature>
<dbReference type="Proteomes" id="UP000050482">
    <property type="component" value="Unassembled WGS sequence"/>
</dbReference>
<keyword evidence="2" id="KW-0813">Transport</keyword>
<keyword evidence="4 6" id="KW-1133">Transmembrane helix</keyword>
<dbReference type="PATRIC" id="fig|471514.4.peg.4538"/>
<feature type="transmembrane region" description="Helical" evidence="6">
    <location>
        <begin position="155"/>
        <end position="174"/>
    </location>
</feature>
<dbReference type="InterPro" id="IPR001046">
    <property type="entry name" value="NRAMP_fam"/>
</dbReference>
<dbReference type="PANTHER" id="PTHR11706:SF33">
    <property type="entry name" value="NATURAL RESISTANCE-ASSOCIATED MACROPHAGE PROTEIN 2"/>
    <property type="match status" value="1"/>
</dbReference>
<evidence type="ECO:0000256" key="2">
    <source>
        <dbReference type="ARBA" id="ARBA00022448"/>
    </source>
</evidence>
<comment type="subcellular location">
    <subcellularLocation>
        <location evidence="1">Membrane</location>
        <topology evidence="1">Multi-pass membrane protein</topology>
    </subcellularLocation>
</comment>
<dbReference type="STRING" id="471514.AN477_18125"/>
<comment type="caution">
    <text evidence="7">The sequence shown here is derived from an EMBL/GenBank/DDBJ whole genome shotgun (WGS) entry which is preliminary data.</text>
</comment>
<dbReference type="GO" id="GO:0015086">
    <property type="term" value="F:cadmium ion transmembrane transporter activity"/>
    <property type="evidence" value="ECO:0007669"/>
    <property type="project" value="TreeGrafter"/>
</dbReference>
<feature type="transmembrane region" description="Helical" evidence="6">
    <location>
        <begin position="330"/>
        <end position="350"/>
    </location>
</feature>
<gene>
    <name evidence="7" type="ORF">AN477_18125</name>
</gene>
<reference evidence="7 8" key="1">
    <citation type="submission" date="2015-09" db="EMBL/GenBank/DDBJ databases">
        <title>Draft genome sequence of Alicyclobacillus ferrooxydans DSM 22381.</title>
        <authorList>
            <person name="Hemp J."/>
        </authorList>
    </citation>
    <scope>NUCLEOTIDE SEQUENCE [LARGE SCALE GENOMIC DNA]</scope>
    <source>
        <strain evidence="7 8">TC-34</strain>
    </source>
</reference>
<proteinExistence type="predicted"/>
<dbReference type="GO" id="GO:0034755">
    <property type="term" value="P:iron ion transmembrane transport"/>
    <property type="evidence" value="ECO:0007669"/>
    <property type="project" value="TreeGrafter"/>
</dbReference>
<organism evidence="7 8">
    <name type="scientific">Alicyclobacillus ferrooxydans</name>
    <dbReference type="NCBI Taxonomy" id="471514"/>
    <lineage>
        <taxon>Bacteria</taxon>
        <taxon>Bacillati</taxon>
        <taxon>Bacillota</taxon>
        <taxon>Bacilli</taxon>
        <taxon>Bacillales</taxon>
        <taxon>Alicyclobacillaceae</taxon>
        <taxon>Alicyclobacillus</taxon>
    </lineage>
</organism>
<keyword evidence="3 6" id="KW-0812">Transmembrane</keyword>
<evidence type="ECO:0000256" key="1">
    <source>
        <dbReference type="ARBA" id="ARBA00004141"/>
    </source>
</evidence>
<dbReference type="Pfam" id="PF01566">
    <property type="entry name" value="Nramp"/>
    <property type="match status" value="1"/>
</dbReference>
<dbReference type="GO" id="GO:0005886">
    <property type="term" value="C:plasma membrane"/>
    <property type="evidence" value="ECO:0007669"/>
    <property type="project" value="TreeGrafter"/>
</dbReference>
<name>A0A0N8PNS6_9BACL</name>
<keyword evidence="5 6" id="KW-0472">Membrane</keyword>
<dbReference type="GO" id="GO:0005384">
    <property type="term" value="F:manganese ion transmembrane transporter activity"/>
    <property type="evidence" value="ECO:0007669"/>
    <property type="project" value="TreeGrafter"/>
</dbReference>
<feature type="transmembrane region" description="Helical" evidence="6">
    <location>
        <begin position="194"/>
        <end position="212"/>
    </location>
</feature>
<feature type="transmembrane region" description="Helical" evidence="6">
    <location>
        <begin position="362"/>
        <end position="382"/>
    </location>
</feature>
<evidence type="ECO:0000313" key="7">
    <source>
        <dbReference type="EMBL" id="KPV42349.1"/>
    </source>
</evidence>
<evidence type="ECO:0000313" key="8">
    <source>
        <dbReference type="Proteomes" id="UP000050482"/>
    </source>
</evidence>
<feature type="transmembrane region" description="Helical" evidence="6">
    <location>
        <begin position="394"/>
        <end position="415"/>
    </location>
</feature>
<feature type="transmembrane region" description="Helical" evidence="6">
    <location>
        <begin position="233"/>
        <end position="257"/>
    </location>
</feature>
<dbReference type="EMBL" id="LJCO01000079">
    <property type="protein sequence ID" value="KPV42349.1"/>
    <property type="molecule type" value="Genomic_DNA"/>
</dbReference>
<accession>A0A0N8PNS6</accession>
<protein>
    <submittedName>
        <fullName evidence="7">NRAMP family metal ion transporter</fullName>
    </submittedName>
</protein>